<comment type="caution">
    <text evidence="1">The sequence shown here is derived from an EMBL/GenBank/DDBJ whole genome shotgun (WGS) entry which is preliminary data.</text>
</comment>
<organism evidence="1 2">
    <name type="scientific">Phaeocystidibacter marisrubri</name>
    <dbReference type="NCBI Taxonomy" id="1577780"/>
    <lineage>
        <taxon>Bacteria</taxon>
        <taxon>Pseudomonadati</taxon>
        <taxon>Bacteroidota</taxon>
        <taxon>Flavobacteriia</taxon>
        <taxon>Flavobacteriales</taxon>
        <taxon>Phaeocystidibacteraceae</taxon>
        <taxon>Phaeocystidibacter</taxon>
    </lineage>
</organism>
<accession>A0A6L3ZC80</accession>
<dbReference type="EMBL" id="WBVQ01000004">
    <property type="protein sequence ID" value="KAB2815028.1"/>
    <property type="molecule type" value="Genomic_DNA"/>
</dbReference>
<gene>
    <name evidence="1" type="ORF">F8C82_14545</name>
</gene>
<sequence>MSIAIKNYGKREFYNVLVQLGYSASYYFFRKELRAALNYEKEEEQEFNSRRILKVREVEAYIDECGIPKK</sequence>
<reference evidence="1 2" key="1">
    <citation type="submission" date="2019-10" db="EMBL/GenBank/DDBJ databases">
        <title>Genome sequence of Phaeocystidibacter marisrubri JCM30614 (type strain).</title>
        <authorList>
            <person name="Bowman J.P."/>
        </authorList>
    </citation>
    <scope>NUCLEOTIDE SEQUENCE [LARGE SCALE GENOMIC DNA]</scope>
    <source>
        <strain evidence="1 2">JCM 30614</strain>
    </source>
</reference>
<protein>
    <submittedName>
        <fullName evidence="1">Uncharacterized protein</fullName>
    </submittedName>
</protein>
<evidence type="ECO:0000313" key="2">
    <source>
        <dbReference type="Proteomes" id="UP000484164"/>
    </source>
</evidence>
<name>A0A6L3ZC80_9FLAO</name>
<proteinExistence type="predicted"/>
<dbReference type="RefSeq" id="WP_151694352.1">
    <property type="nucleotide sequence ID" value="NZ_BMGX01000003.1"/>
</dbReference>
<evidence type="ECO:0000313" key="1">
    <source>
        <dbReference type="EMBL" id="KAB2815028.1"/>
    </source>
</evidence>
<dbReference type="Proteomes" id="UP000484164">
    <property type="component" value="Unassembled WGS sequence"/>
</dbReference>
<dbReference type="AlphaFoldDB" id="A0A6L3ZC80"/>
<keyword evidence="2" id="KW-1185">Reference proteome</keyword>